<dbReference type="EC" id="2.7.7.65" evidence="1"/>
<keyword evidence="3" id="KW-0472">Membrane</keyword>
<evidence type="ECO:0000256" key="3">
    <source>
        <dbReference type="SAM" id="Phobius"/>
    </source>
</evidence>
<evidence type="ECO:0000256" key="1">
    <source>
        <dbReference type="ARBA" id="ARBA00012528"/>
    </source>
</evidence>
<dbReference type="PANTHER" id="PTHR45138:SF9">
    <property type="entry name" value="DIGUANYLATE CYCLASE DGCM-RELATED"/>
    <property type="match status" value="1"/>
</dbReference>
<evidence type="ECO:0000313" key="6">
    <source>
        <dbReference type="EMBL" id="PZO77502.1"/>
    </source>
</evidence>
<feature type="transmembrane region" description="Helical" evidence="3">
    <location>
        <begin position="208"/>
        <end position="230"/>
    </location>
</feature>
<dbReference type="GO" id="GO:0005886">
    <property type="term" value="C:plasma membrane"/>
    <property type="evidence" value="ECO:0007669"/>
    <property type="project" value="TreeGrafter"/>
</dbReference>
<dbReference type="InterPro" id="IPR011623">
    <property type="entry name" value="7TMR_DISM_rcpt_extracell_dom1"/>
</dbReference>
<protein>
    <recommendedName>
        <fullName evidence="1">diguanylate cyclase</fullName>
        <ecNumber evidence="1">2.7.7.65</ecNumber>
    </recommendedName>
</protein>
<keyword evidence="4" id="KW-0732">Signal</keyword>
<keyword evidence="3" id="KW-1133">Transmembrane helix</keyword>
<dbReference type="GO" id="GO:1902201">
    <property type="term" value="P:negative regulation of bacterial-type flagellum-dependent cell motility"/>
    <property type="evidence" value="ECO:0007669"/>
    <property type="project" value="TreeGrafter"/>
</dbReference>
<dbReference type="InterPro" id="IPR050469">
    <property type="entry name" value="Diguanylate_Cyclase"/>
</dbReference>
<proteinExistence type="predicted"/>
<accession>A0A2W4ZAD0</accession>
<feature type="transmembrane region" description="Helical" evidence="3">
    <location>
        <begin position="175"/>
        <end position="196"/>
    </location>
</feature>
<feature type="transmembrane region" description="Helical" evidence="3">
    <location>
        <begin position="304"/>
        <end position="323"/>
    </location>
</feature>
<evidence type="ECO:0000256" key="2">
    <source>
        <dbReference type="ARBA" id="ARBA00034247"/>
    </source>
</evidence>
<reference evidence="6 7" key="1">
    <citation type="submission" date="2017-08" db="EMBL/GenBank/DDBJ databases">
        <title>Infants hospitalized years apart are colonized by the same room-sourced microbial strains.</title>
        <authorList>
            <person name="Brooks B."/>
            <person name="Olm M.R."/>
            <person name="Firek B.A."/>
            <person name="Baker R."/>
            <person name="Thomas B.C."/>
            <person name="Morowitz M.J."/>
            <person name="Banfield J.F."/>
        </authorList>
    </citation>
    <scope>NUCLEOTIDE SEQUENCE [LARGE SCALE GENOMIC DNA]</scope>
    <source>
        <strain evidence="6">S2_018_000_R3_110</strain>
    </source>
</reference>
<dbReference type="PROSITE" id="PS50887">
    <property type="entry name" value="GGDEF"/>
    <property type="match status" value="1"/>
</dbReference>
<evidence type="ECO:0000313" key="7">
    <source>
        <dbReference type="Proteomes" id="UP000248614"/>
    </source>
</evidence>
<dbReference type="Pfam" id="PF07695">
    <property type="entry name" value="7TMR-DISM_7TM"/>
    <property type="match status" value="1"/>
</dbReference>
<keyword evidence="3" id="KW-0812">Transmembrane</keyword>
<dbReference type="NCBIfam" id="TIGR00254">
    <property type="entry name" value="GGDEF"/>
    <property type="match status" value="1"/>
</dbReference>
<sequence length="561" mass="61529">MWACRTVLVALLLTIGVFGSASARAQAGIVGAMVPTCIARIRPGDTPRKMFAHPDRFDCTTPQTAFGRGDYWALSGPLPALDGRPGAIRVRQSSLWQDRLAVYALTADGRITGIANDQIGISRHIRLGAVIEHRFAGHGAPIVRLLWRIDGASNLRGIVIGARIASDHDSIRSDLTFAAFYAAFLGLVAGLLIYNLALWNVLRHDFQLAYCGLLGCLLLYAASSSGALAWMLPGLGNNHRILLNYIVLCWGMSAALTFCAHFFEARILEGWPQRLIAVTAWTLGIFGVLFMAAGPFAMHPLDRLYSLVMFVSPGVVLAVLWRAWARRSRFLWLFVVSWISPLAMLAVRSAYNLGLVPWSFWIDNSTLVAMAIETLVASMAIAHRILMLSRERDEAVRQEAISRELADTDPLTGLLNRRAFLARAIPAHGPRTLMLFDIDHFKQVNDTIGHDGGDEVLRLFARTLRCHALPGVLVARMGGEEFALLGEDGAMPDPELMLASVRAERMPFDLRITSSIGICHGPLADENDWKRLYRLADQALLRAKTAGRDRAGRAPPAAIAA</sequence>
<dbReference type="InterPro" id="IPR000160">
    <property type="entry name" value="GGDEF_dom"/>
</dbReference>
<name>A0A2W4ZAD0_9SPHN</name>
<feature type="transmembrane region" description="Helical" evidence="3">
    <location>
        <begin position="242"/>
        <end position="263"/>
    </location>
</feature>
<dbReference type="SMART" id="SM00267">
    <property type="entry name" value="GGDEF"/>
    <property type="match status" value="1"/>
</dbReference>
<dbReference type="SUPFAM" id="SSF55073">
    <property type="entry name" value="Nucleotide cyclase"/>
    <property type="match status" value="1"/>
</dbReference>
<comment type="caution">
    <text evidence="6">The sequence shown here is derived from an EMBL/GenBank/DDBJ whole genome shotgun (WGS) entry which is preliminary data.</text>
</comment>
<dbReference type="Gene3D" id="3.30.70.270">
    <property type="match status" value="1"/>
</dbReference>
<dbReference type="GO" id="GO:0043709">
    <property type="term" value="P:cell adhesion involved in single-species biofilm formation"/>
    <property type="evidence" value="ECO:0007669"/>
    <property type="project" value="TreeGrafter"/>
</dbReference>
<dbReference type="GO" id="GO:0052621">
    <property type="term" value="F:diguanylate cyclase activity"/>
    <property type="evidence" value="ECO:0007669"/>
    <property type="project" value="UniProtKB-EC"/>
</dbReference>
<comment type="catalytic activity">
    <reaction evidence="2">
        <text>2 GTP = 3',3'-c-di-GMP + 2 diphosphate</text>
        <dbReference type="Rhea" id="RHEA:24898"/>
        <dbReference type="ChEBI" id="CHEBI:33019"/>
        <dbReference type="ChEBI" id="CHEBI:37565"/>
        <dbReference type="ChEBI" id="CHEBI:58805"/>
        <dbReference type="EC" id="2.7.7.65"/>
    </reaction>
</comment>
<dbReference type="Pfam" id="PF00990">
    <property type="entry name" value="GGDEF"/>
    <property type="match status" value="1"/>
</dbReference>
<feature type="transmembrane region" description="Helical" evidence="3">
    <location>
        <begin position="275"/>
        <end position="298"/>
    </location>
</feature>
<dbReference type="InterPro" id="IPR029787">
    <property type="entry name" value="Nucleotide_cyclase"/>
</dbReference>
<feature type="transmembrane region" description="Helical" evidence="3">
    <location>
        <begin position="367"/>
        <end position="387"/>
    </location>
</feature>
<evidence type="ECO:0000256" key="4">
    <source>
        <dbReference type="SAM" id="SignalP"/>
    </source>
</evidence>
<dbReference type="PANTHER" id="PTHR45138">
    <property type="entry name" value="REGULATORY COMPONENTS OF SENSORY TRANSDUCTION SYSTEM"/>
    <property type="match status" value="1"/>
</dbReference>
<dbReference type="CDD" id="cd01949">
    <property type="entry name" value="GGDEF"/>
    <property type="match status" value="1"/>
</dbReference>
<dbReference type="EMBL" id="QFNF01000019">
    <property type="protein sequence ID" value="PZO77502.1"/>
    <property type="molecule type" value="Genomic_DNA"/>
</dbReference>
<dbReference type="AlphaFoldDB" id="A0A2W4ZAD0"/>
<dbReference type="Proteomes" id="UP000248614">
    <property type="component" value="Unassembled WGS sequence"/>
</dbReference>
<gene>
    <name evidence="6" type="ORF">DI632_08885</name>
</gene>
<organism evidence="6 7">
    <name type="scientific">Sphingomonas hengshuiensis</name>
    <dbReference type="NCBI Taxonomy" id="1609977"/>
    <lineage>
        <taxon>Bacteria</taxon>
        <taxon>Pseudomonadati</taxon>
        <taxon>Pseudomonadota</taxon>
        <taxon>Alphaproteobacteria</taxon>
        <taxon>Sphingomonadales</taxon>
        <taxon>Sphingomonadaceae</taxon>
        <taxon>Sphingomonas</taxon>
    </lineage>
</organism>
<feature type="signal peptide" evidence="4">
    <location>
        <begin position="1"/>
        <end position="23"/>
    </location>
</feature>
<feature type="transmembrane region" description="Helical" evidence="3">
    <location>
        <begin position="330"/>
        <end position="347"/>
    </location>
</feature>
<feature type="chain" id="PRO_5016033835" description="diguanylate cyclase" evidence="4">
    <location>
        <begin position="24"/>
        <end position="561"/>
    </location>
</feature>
<feature type="domain" description="GGDEF" evidence="5">
    <location>
        <begin position="429"/>
        <end position="556"/>
    </location>
</feature>
<evidence type="ECO:0000259" key="5">
    <source>
        <dbReference type="PROSITE" id="PS50887"/>
    </source>
</evidence>
<dbReference type="InterPro" id="IPR043128">
    <property type="entry name" value="Rev_trsase/Diguanyl_cyclase"/>
</dbReference>